<dbReference type="PANTHER" id="PTHR12399:SF0">
    <property type="entry name" value="EUKARYOTIC TRANSLATION INITIATION FACTOR 3 SUBUNIT D"/>
    <property type="match status" value="1"/>
</dbReference>
<feature type="compositionally biased region" description="Basic and acidic residues" evidence="6">
    <location>
        <begin position="116"/>
        <end position="128"/>
    </location>
</feature>
<name>A0A835Z0I8_9STRA</name>
<keyword evidence="1 5" id="KW-0963">Cytoplasm</keyword>
<dbReference type="GO" id="GO:0098808">
    <property type="term" value="F:mRNA cap binding"/>
    <property type="evidence" value="ECO:0007669"/>
    <property type="project" value="UniProtKB-UniRule"/>
</dbReference>
<organism evidence="7 8">
    <name type="scientific">Tribonema minus</name>
    <dbReference type="NCBI Taxonomy" id="303371"/>
    <lineage>
        <taxon>Eukaryota</taxon>
        <taxon>Sar</taxon>
        <taxon>Stramenopiles</taxon>
        <taxon>Ochrophyta</taxon>
        <taxon>PX clade</taxon>
        <taxon>Xanthophyceae</taxon>
        <taxon>Tribonematales</taxon>
        <taxon>Tribonemataceae</taxon>
        <taxon>Tribonema</taxon>
    </lineage>
</organism>
<keyword evidence="8" id="KW-1185">Reference proteome</keyword>
<dbReference type="Proteomes" id="UP000664859">
    <property type="component" value="Unassembled WGS sequence"/>
</dbReference>
<dbReference type="AlphaFoldDB" id="A0A835Z0I8"/>
<dbReference type="HAMAP" id="MF_03003">
    <property type="entry name" value="eIF3d"/>
    <property type="match status" value="1"/>
</dbReference>
<evidence type="ECO:0000256" key="3">
    <source>
        <dbReference type="ARBA" id="ARBA00022884"/>
    </source>
</evidence>
<evidence type="ECO:0000256" key="5">
    <source>
        <dbReference type="HAMAP-Rule" id="MF_03003"/>
    </source>
</evidence>
<reference evidence="7" key="1">
    <citation type="submission" date="2021-02" db="EMBL/GenBank/DDBJ databases">
        <title>First Annotated Genome of the Yellow-green Alga Tribonema minus.</title>
        <authorList>
            <person name="Mahan K.M."/>
        </authorList>
    </citation>
    <scope>NUCLEOTIDE SEQUENCE</scope>
    <source>
        <strain evidence="7">UTEX B ZZ1240</strain>
    </source>
</reference>
<sequence length="564" mass="64192">MAQFTTPKVHINTDGWGPTNSNLPQQFLDVPYAPFGKSDRIGRAADFTAPLYYQNRTFRGGRGREEAAVNTEFQYKYDKEDDAEFELVDTTKTTTGGRGRFGGVRNRWQQGRGRGGGRDGGRGGRGDGKATAPVQMRSIKDRARQQPQGKKKWNALRKNDRRPWHRRYQRSDRQASVKIQADWQVLEELDLPALTKLTTAVPTVTDLQWCGFLDQYDESYDTLTSRNPKRLRRHENKEFYFVTTTDDPVIERLTTELENAGAVFATDAILSHLMAAPRSVFPWDVVIQKVNGTLFMDKRDNSQFDFLTVNETAYDTPAVNEDPENINNPDRLSLEATMINQNFSQQILKDGARTTFDMPNPFFGDEEGAEGGSQPSSVAYRYRRFSLGPELNIVARCELHGIVQKRGEQQYMTAYALNEWDSKLAGAVDWRQKLDSQRGAVLATELKNNAAKLAKWTAQSIIAGADQMKLGFVSRATKSNAYDHVVLGTQFYKPNDFARQITLDVRNMWGIVKEIVELIRKQEDGKFVVMRDPNKAVLRIYSVPLSTFEDEDEEEQEEEEEEEA</sequence>
<dbReference type="GO" id="GO:0002191">
    <property type="term" value="P:cap-dependent translational initiation"/>
    <property type="evidence" value="ECO:0007669"/>
    <property type="project" value="UniProtKB-UniRule"/>
</dbReference>
<protein>
    <recommendedName>
        <fullName evidence="5">Eukaryotic translation initiation factor 3 subunit D</fullName>
        <shortName evidence="5">eIF3d</shortName>
    </recommendedName>
    <alternativeName>
        <fullName evidence="5">Eukaryotic translation initiation factor 3 subunit 7</fullName>
    </alternativeName>
</protein>
<evidence type="ECO:0000256" key="1">
    <source>
        <dbReference type="ARBA" id="ARBA00022490"/>
    </source>
</evidence>
<dbReference type="OrthoDB" id="16538at2759"/>
<comment type="function">
    <text evidence="5">mRNA cap-binding component of the eukaryotic translation initiation factor 3 (eIF-3) complex, which is involved in protein synthesis of a specialized repertoire of mRNAs and, together with other initiation factors, stimulates binding of mRNA and methionyl-tRNAi to the 40S ribosome. The eIF-3 complex specifically targets and initiates translation of a subset of mRNAs involved in cell proliferation. In the eIF-3 complex, eif3d specifically recognizes and binds the 7-methylguanosine cap of a subset of mRNAs.</text>
</comment>
<feature type="region of interest" description="Disordered" evidence="6">
    <location>
        <begin position="1"/>
        <end position="20"/>
    </location>
</feature>
<evidence type="ECO:0000313" key="8">
    <source>
        <dbReference type="Proteomes" id="UP000664859"/>
    </source>
</evidence>
<dbReference type="GO" id="GO:0033290">
    <property type="term" value="C:eukaryotic 48S preinitiation complex"/>
    <property type="evidence" value="ECO:0007669"/>
    <property type="project" value="UniProtKB-UniRule"/>
</dbReference>
<proteinExistence type="inferred from homology"/>
<keyword evidence="4 5" id="KW-0648">Protein biosynthesis</keyword>
<accession>A0A835Z0I8</accession>
<comment type="subcellular location">
    <subcellularLocation>
        <location evidence="5">Cytoplasm</location>
    </subcellularLocation>
</comment>
<feature type="region of interest" description="Disordered" evidence="6">
    <location>
        <begin position="89"/>
        <end position="169"/>
    </location>
</feature>
<dbReference type="GO" id="GO:0005852">
    <property type="term" value="C:eukaryotic translation initiation factor 3 complex"/>
    <property type="evidence" value="ECO:0007669"/>
    <property type="project" value="UniProtKB-UniRule"/>
</dbReference>
<evidence type="ECO:0000313" key="7">
    <source>
        <dbReference type="EMBL" id="KAG5184183.1"/>
    </source>
</evidence>
<gene>
    <name evidence="7" type="ORF">JKP88DRAFT_315460</name>
</gene>
<keyword evidence="2 5" id="KW-0396">Initiation factor</keyword>
<dbReference type="PANTHER" id="PTHR12399">
    <property type="entry name" value="EUKARYOTIC TRANSLATION INITIATION FACTOR 3 SUBUNIT 7"/>
    <property type="match status" value="1"/>
</dbReference>
<comment type="domain">
    <text evidence="5">The RNA gate region regulates mRNA cap recognition to prevent promiscuous mRNA-binding before assembly of eif3d into the full eukaryotic translation initiation factor 3 (eIF-3) complex.</text>
</comment>
<comment type="caution">
    <text evidence="7">The sequence shown here is derived from an EMBL/GenBank/DDBJ whole genome shotgun (WGS) entry which is preliminary data.</text>
</comment>
<evidence type="ECO:0000256" key="6">
    <source>
        <dbReference type="SAM" id="MobiDB-lite"/>
    </source>
</evidence>
<comment type="similarity">
    <text evidence="5">Belongs to the eIF-3 subunit D family.</text>
</comment>
<dbReference type="GO" id="GO:0001732">
    <property type="term" value="P:formation of cytoplasmic translation initiation complex"/>
    <property type="evidence" value="ECO:0007669"/>
    <property type="project" value="UniProtKB-UniRule"/>
</dbReference>
<dbReference type="GO" id="GO:0016282">
    <property type="term" value="C:eukaryotic 43S preinitiation complex"/>
    <property type="evidence" value="ECO:0007669"/>
    <property type="project" value="UniProtKB-UniRule"/>
</dbReference>
<feature type="region of interest" description="RNA gate" evidence="5">
    <location>
        <begin position="303"/>
        <end position="317"/>
    </location>
</feature>
<dbReference type="EMBL" id="JAFCMP010000177">
    <property type="protein sequence ID" value="KAG5184183.1"/>
    <property type="molecule type" value="Genomic_DNA"/>
</dbReference>
<dbReference type="Pfam" id="PF05091">
    <property type="entry name" value="eIF-3_zeta"/>
    <property type="match status" value="1"/>
</dbReference>
<dbReference type="PIRSF" id="PIRSF016281">
    <property type="entry name" value="EIF-3_zeta"/>
    <property type="match status" value="1"/>
</dbReference>
<keyword evidence="3" id="KW-0694">RNA-binding</keyword>
<dbReference type="InterPro" id="IPR007783">
    <property type="entry name" value="eIF3d"/>
</dbReference>
<dbReference type="GO" id="GO:0003743">
    <property type="term" value="F:translation initiation factor activity"/>
    <property type="evidence" value="ECO:0007669"/>
    <property type="project" value="UniProtKB-UniRule"/>
</dbReference>
<evidence type="ECO:0000256" key="2">
    <source>
        <dbReference type="ARBA" id="ARBA00022540"/>
    </source>
</evidence>
<evidence type="ECO:0000256" key="4">
    <source>
        <dbReference type="ARBA" id="ARBA00022917"/>
    </source>
</evidence>
<comment type="subunit">
    <text evidence="5">Component of the eukaryotic translation initiation factor 3 (eIF-3) complex.</text>
</comment>